<dbReference type="Proteomes" id="UP000431922">
    <property type="component" value="Unassembled WGS sequence"/>
</dbReference>
<keyword evidence="2" id="KW-1185">Reference proteome</keyword>
<proteinExistence type="predicted"/>
<evidence type="ECO:0000313" key="2">
    <source>
        <dbReference type="Proteomes" id="UP000431922"/>
    </source>
</evidence>
<comment type="caution">
    <text evidence="1">The sequence shown here is derived from an EMBL/GenBank/DDBJ whole genome shotgun (WGS) entry which is preliminary data.</text>
</comment>
<reference evidence="1 2" key="1">
    <citation type="submission" date="2019-12" db="EMBL/GenBank/DDBJ databases">
        <title>Genomic-based taxomic classification of the family Erythrobacteraceae.</title>
        <authorList>
            <person name="Xu L."/>
        </authorList>
    </citation>
    <scope>NUCLEOTIDE SEQUENCE [LARGE SCALE GENOMIC DNA]</scope>
    <source>
        <strain evidence="1 2">KCTC 42453</strain>
    </source>
</reference>
<evidence type="ECO:0000313" key="1">
    <source>
        <dbReference type="EMBL" id="MXP42839.1"/>
    </source>
</evidence>
<organism evidence="1 2">
    <name type="scientific">Allopontixanthobacter sediminis</name>
    <dbReference type="NCBI Taxonomy" id="1689985"/>
    <lineage>
        <taxon>Bacteria</taxon>
        <taxon>Pseudomonadati</taxon>
        <taxon>Pseudomonadota</taxon>
        <taxon>Alphaproteobacteria</taxon>
        <taxon>Sphingomonadales</taxon>
        <taxon>Erythrobacteraceae</taxon>
        <taxon>Allopontixanthobacter</taxon>
    </lineage>
</organism>
<sequence>MTMPAPLPAIEIRPDPPPAFPFEADDKLLPNLVLWIGRAKGGLGNSFGSTVAALVAEGRRFRQTPSGRHWNAMLEDSQLAANGWMLWNLLDMDRFLTGRDLESGGDTPAQLMEEVLRQLQGAKIEELIELFNQFWRTEAGNA</sequence>
<protein>
    <submittedName>
        <fullName evidence="1">Uncharacterized protein</fullName>
    </submittedName>
</protein>
<dbReference type="RefSeq" id="WP_160754506.1">
    <property type="nucleotide sequence ID" value="NZ_WTYL01000001.1"/>
</dbReference>
<dbReference type="AlphaFoldDB" id="A0A845B5B4"/>
<gene>
    <name evidence="1" type="ORF">GRI65_00040</name>
</gene>
<name>A0A845B5B4_9SPHN</name>
<dbReference type="EMBL" id="WTYL01000001">
    <property type="protein sequence ID" value="MXP42839.1"/>
    <property type="molecule type" value="Genomic_DNA"/>
</dbReference>
<accession>A0A845B5B4</accession>
<dbReference type="OrthoDB" id="5522937at2"/>